<name>A0A554A181_9BACI</name>
<dbReference type="RefSeq" id="WP_143847934.1">
    <property type="nucleotide sequence ID" value="NZ_VLXZ01000003.1"/>
</dbReference>
<reference evidence="1 2" key="1">
    <citation type="submission" date="2019-07" db="EMBL/GenBank/DDBJ databases">
        <authorList>
            <person name="Park Y.J."/>
            <person name="Jeong S.E."/>
            <person name="Jung H.S."/>
        </authorList>
    </citation>
    <scope>NUCLEOTIDE SEQUENCE [LARGE SCALE GENOMIC DNA]</scope>
    <source>
        <strain evidence="2">P16(2019)</strain>
    </source>
</reference>
<organism evidence="1 2">
    <name type="scientific">Alkalicoccobacillus porphyridii</name>
    <dbReference type="NCBI Taxonomy" id="2597270"/>
    <lineage>
        <taxon>Bacteria</taxon>
        <taxon>Bacillati</taxon>
        <taxon>Bacillota</taxon>
        <taxon>Bacilli</taxon>
        <taxon>Bacillales</taxon>
        <taxon>Bacillaceae</taxon>
        <taxon>Alkalicoccobacillus</taxon>
    </lineage>
</organism>
<sequence>METYGLRGTYKLEGEACYDQKRNHVAHHVQEMMSGLGGLQHKVKGILDSSEGESILATIEAVEESTIKGQERLQTALDEFITFHQKYEQQVNDMKTQPYTITYMQVPKD</sequence>
<gene>
    <name evidence="1" type="ORF">FN960_06785</name>
</gene>
<protein>
    <submittedName>
        <fullName evidence="1">Uncharacterized protein</fullName>
    </submittedName>
</protein>
<keyword evidence="2" id="KW-1185">Reference proteome</keyword>
<dbReference type="OrthoDB" id="2872313at2"/>
<dbReference type="AlphaFoldDB" id="A0A554A181"/>
<dbReference type="Proteomes" id="UP000318521">
    <property type="component" value="Unassembled WGS sequence"/>
</dbReference>
<dbReference type="EMBL" id="VLXZ01000003">
    <property type="protein sequence ID" value="TSB47435.1"/>
    <property type="molecule type" value="Genomic_DNA"/>
</dbReference>
<evidence type="ECO:0000313" key="2">
    <source>
        <dbReference type="Proteomes" id="UP000318521"/>
    </source>
</evidence>
<evidence type="ECO:0000313" key="1">
    <source>
        <dbReference type="EMBL" id="TSB47435.1"/>
    </source>
</evidence>
<proteinExistence type="predicted"/>
<comment type="caution">
    <text evidence="1">The sequence shown here is derived from an EMBL/GenBank/DDBJ whole genome shotgun (WGS) entry which is preliminary data.</text>
</comment>
<accession>A0A554A181</accession>